<dbReference type="AlphaFoldDB" id="G1XFL9"/>
<dbReference type="RefSeq" id="XP_011123281.1">
    <property type="nucleotide sequence ID" value="XM_011124979.1"/>
</dbReference>
<dbReference type="OrthoDB" id="5402665at2759"/>
<dbReference type="HOGENOM" id="CLU_983442_0_0_1"/>
<accession>G1XFL9</accession>
<reference evidence="2 3" key="1">
    <citation type="journal article" date="2011" name="PLoS Pathog.">
        <title>Genomic and proteomic analyses of the fungus Arthrobotrys oligospora provide insights into nematode-trap formation.</title>
        <authorList>
            <person name="Yang J."/>
            <person name="Wang L."/>
            <person name="Ji X."/>
            <person name="Feng Y."/>
            <person name="Li X."/>
            <person name="Zou C."/>
            <person name="Xu J."/>
            <person name="Ren Y."/>
            <person name="Mi Q."/>
            <person name="Wu J."/>
            <person name="Liu S."/>
            <person name="Liu Y."/>
            <person name="Huang X."/>
            <person name="Wang H."/>
            <person name="Niu X."/>
            <person name="Li J."/>
            <person name="Liang L."/>
            <person name="Luo Y."/>
            <person name="Ji K."/>
            <person name="Zhou W."/>
            <person name="Yu Z."/>
            <person name="Li G."/>
            <person name="Liu Y."/>
            <person name="Li L."/>
            <person name="Qiao M."/>
            <person name="Feng L."/>
            <person name="Zhang K.-Q."/>
        </authorList>
    </citation>
    <scope>NUCLEOTIDE SEQUENCE [LARGE SCALE GENOMIC DNA]</scope>
    <source>
        <strain evidence="3">ATCC 24927 / CBS 115.81 / DSM 1491</strain>
    </source>
</reference>
<protein>
    <submittedName>
        <fullName evidence="2">Uncharacterized protein</fullName>
    </submittedName>
</protein>
<proteinExistence type="predicted"/>
<name>G1XFL9_ARTOA</name>
<keyword evidence="3" id="KW-1185">Reference proteome</keyword>
<sequence length="283" mass="28940">MRISEGQHILYALDRSNDLLYGRVTEMRYDGLIEIAIRSGGRLSLIVENDSNRIQVLPNSRTPEAEAVLENDDIDKVLEALETALDVGATVAAAAAPGVAGGAAIMSGLAAIGGSAVGGILVVAGVPAFMAGNTIRKVIKRRENNTDTNDTVVVGMVTGKFISNTTGSDFAGLCSNELDFHFEGGVVGSATAVGSVFAGGSVVGLSGAGITSGLASLGGGAIASGGFGMVGGLMACTGIIAIPVLSFGVLAWGLVAGANEADLQEKYRNFCRRWRHQGYRGPH</sequence>
<dbReference type="InParanoid" id="G1XFL9"/>
<keyword evidence="1" id="KW-0472">Membrane</keyword>
<dbReference type="EMBL" id="ADOT01000146">
    <property type="protein sequence ID" value="EGX48057.1"/>
    <property type="molecule type" value="Genomic_DNA"/>
</dbReference>
<keyword evidence="1" id="KW-1133">Transmembrane helix</keyword>
<evidence type="ECO:0000313" key="3">
    <source>
        <dbReference type="Proteomes" id="UP000008784"/>
    </source>
</evidence>
<dbReference type="Proteomes" id="UP000008784">
    <property type="component" value="Unassembled WGS sequence"/>
</dbReference>
<keyword evidence="1" id="KW-0812">Transmembrane</keyword>
<feature type="transmembrane region" description="Helical" evidence="1">
    <location>
        <begin position="109"/>
        <end position="132"/>
    </location>
</feature>
<feature type="transmembrane region" description="Helical" evidence="1">
    <location>
        <begin position="232"/>
        <end position="255"/>
    </location>
</feature>
<organism evidence="2 3">
    <name type="scientific">Arthrobotrys oligospora (strain ATCC 24927 / CBS 115.81 / DSM 1491)</name>
    <name type="common">Nematode-trapping fungus</name>
    <name type="synonym">Didymozoophaga oligospora</name>
    <dbReference type="NCBI Taxonomy" id="756982"/>
    <lineage>
        <taxon>Eukaryota</taxon>
        <taxon>Fungi</taxon>
        <taxon>Dikarya</taxon>
        <taxon>Ascomycota</taxon>
        <taxon>Pezizomycotina</taxon>
        <taxon>Orbiliomycetes</taxon>
        <taxon>Orbiliales</taxon>
        <taxon>Orbiliaceae</taxon>
        <taxon>Orbilia</taxon>
        <taxon>Orbilia oligospora</taxon>
    </lineage>
</organism>
<comment type="caution">
    <text evidence="2">The sequence shown here is derived from an EMBL/GenBank/DDBJ whole genome shotgun (WGS) entry which is preliminary data.</text>
</comment>
<evidence type="ECO:0000313" key="2">
    <source>
        <dbReference type="EMBL" id="EGX48057.1"/>
    </source>
</evidence>
<evidence type="ECO:0000256" key="1">
    <source>
        <dbReference type="SAM" id="Phobius"/>
    </source>
</evidence>
<gene>
    <name evidence="2" type="ORF">AOL_s00081g161</name>
</gene>
<dbReference type="GeneID" id="22894176"/>